<keyword evidence="6" id="KW-1185">Reference proteome</keyword>
<reference evidence="5 6" key="1">
    <citation type="journal article" date="2004" name="Science">
        <title>The genome of the diatom Thalassiosira pseudonana: ecology, evolution, and metabolism.</title>
        <authorList>
            <person name="Armbrust E.V."/>
            <person name="Berges J.A."/>
            <person name="Bowler C."/>
            <person name="Green B.R."/>
            <person name="Martinez D."/>
            <person name="Putnam N.H."/>
            <person name="Zhou S."/>
            <person name="Allen A.E."/>
            <person name="Apt K.E."/>
            <person name="Bechner M."/>
            <person name="Brzezinski M.A."/>
            <person name="Chaal B.K."/>
            <person name="Chiovitti A."/>
            <person name="Davis A.K."/>
            <person name="Demarest M.S."/>
            <person name="Detter J.C."/>
            <person name="Glavina T."/>
            <person name="Goodstein D."/>
            <person name="Hadi M.Z."/>
            <person name="Hellsten U."/>
            <person name="Hildebrand M."/>
            <person name="Jenkins B.D."/>
            <person name="Jurka J."/>
            <person name="Kapitonov V.V."/>
            <person name="Kroger N."/>
            <person name="Lau W.W."/>
            <person name="Lane T.W."/>
            <person name="Larimer F.W."/>
            <person name="Lippmeier J.C."/>
            <person name="Lucas S."/>
            <person name="Medina M."/>
            <person name="Montsant A."/>
            <person name="Obornik M."/>
            <person name="Parker M.S."/>
            <person name="Palenik B."/>
            <person name="Pazour G.J."/>
            <person name="Richardson P.M."/>
            <person name="Rynearson T.A."/>
            <person name="Saito M.A."/>
            <person name="Schwartz D.C."/>
            <person name="Thamatrakoln K."/>
            <person name="Valentin K."/>
            <person name="Vardi A."/>
            <person name="Wilkerson F.P."/>
            <person name="Rokhsar D.S."/>
        </authorList>
    </citation>
    <scope>NUCLEOTIDE SEQUENCE [LARGE SCALE GENOMIC DNA]</scope>
    <source>
        <strain evidence="5 6">CCMP1335</strain>
    </source>
</reference>
<dbReference type="GeneID" id="7448959"/>
<feature type="compositionally biased region" description="Polar residues" evidence="4">
    <location>
        <begin position="61"/>
        <end position="71"/>
    </location>
</feature>
<evidence type="ECO:0000256" key="4">
    <source>
        <dbReference type="SAM" id="MobiDB-lite"/>
    </source>
</evidence>
<gene>
    <name evidence="5" type="ORF">THAPS_23381</name>
</gene>
<protein>
    <submittedName>
        <fullName evidence="5">Uncharacterized protein</fullName>
    </submittedName>
</protein>
<feature type="repeat" description="TPR" evidence="3">
    <location>
        <begin position="87"/>
        <end position="120"/>
    </location>
</feature>
<dbReference type="eggNOG" id="ENOG502T6M5">
    <property type="taxonomic scope" value="Eukaryota"/>
</dbReference>
<keyword evidence="2 3" id="KW-0802">TPR repeat</keyword>
<dbReference type="Pfam" id="PF13424">
    <property type="entry name" value="TPR_12"/>
    <property type="match status" value="1"/>
</dbReference>
<dbReference type="Proteomes" id="UP000001449">
    <property type="component" value="Chromosome 7"/>
</dbReference>
<dbReference type="RefSeq" id="XP_002295729.1">
    <property type="nucleotide sequence ID" value="XM_002295693.1"/>
</dbReference>
<dbReference type="PANTHER" id="PTHR45641">
    <property type="entry name" value="TETRATRICOPEPTIDE REPEAT PROTEIN (AFU_ORTHOLOGUE AFUA_6G03870)"/>
    <property type="match status" value="1"/>
</dbReference>
<dbReference type="AlphaFoldDB" id="B5YME6"/>
<evidence type="ECO:0000256" key="2">
    <source>
        <dbReference type="ARBA" id="ARBA00022803"/>
    </source>
</evidence>
<reference evidence="5 6" key="2">
    <citation type="journal article" date="2008" name="Nature">
        <title>The Phaeodactylum genome reveals the evolutionary history of diatom genomes.</title>
        <authorList>
            <person name="Bowler C."/>
            <person name="Allen A.E."/>
            <person name="Badger J.H."/>
            <person name="Grimwood J."/>
            <person name="Jabbari K."/>
            <person name="Kuo A."/>
            <person name="Maheswari U."/>
            <person name="Martens C."/>
            <person name="Maumus F."/>
            <person name="Otillar R.P."/>
            <person name="Rayko E."/>
            <person name="Salamov A."/>
            <person name="Vandepoele K."/>
            <person name="Beszteri B."/>
            <person name="Gruber A."/>
            <person name="Heijde M."/>
            <person name="Katinka M."/>
            <person name="Mock T."/>
            <person name="Valentin K."/>
            <person name="Verret F."/>
            <person name="Berges J.A."/>
            <person name="Brownlee C."/>
            <person name="Cadoret J.P."/>
            <person name="Chiovitti A."/>
            <person name="Choi C.J."/>
            <person name="Coesel S."/>
            <person name="De Martino A."/>
            <person name="Detter J.C."/>
            <person name="Durkin C."/>
            <person name="Falciatore A."/>
            <person name="Fournet J."/>
            <person name="Haruta M."/>
            <person name="Huysman M.J."/>
            <person name="Jenkins B.D."/>
            <person name="Jiroutova K."/>
            <person name="Jorgensen R.E."/>
            <person name="Joubert Y."/>
            <person name="Kaplan A."/>
            <person name="Kroger N."/>
            <person name="Kroth P.G."/>
            <person name="La Roche J."/>
            <person name="Lindquist E."/>
            <person name="Lommer M."/>
            <person name="Martin-Jezequel V."/>
            <person name="Lopez P.J."/>
            <person name="Lucas S."/>
            <person name="Mangogna M."/>
            <person name="McGinnis K."/>
            <person name="Medlin L.K."/>
            <person name="Montsant A."/>
            <person name="Oudot-Le Secq M.P."/>
            <person name="Napoli C."/>
            <person name="Obornik M."/>
            <person name="Parker M.S."/>
            <person name="Petit J.L."/>
            <person name="Porcel B.M."/>
            <person name="Poulsen N."/>
            <person name="Robison M."/>
            <person name="Rychlewski L."/>
            <person name="Rynearson T.A."/>
            <person name="Schmutz J."/>
            <person name="Shapiro H."/>
            <person name="Siaut M."/>
            <person name="Stanley M."/>
            <person name="Sussman M.R."/>
            <person name="Taylor A.R."/>
            <person name="Vardi A."/>
            <person name="von Dassow P."/>
            <person name="Vyverman W."/>
            <person name="Willis A."/>
            <person name="Wyrwicz L.S."/>
            <person name="Rokhsar D.S."/>
            <person name="Weissenbach J."/>
            <person name="Armbrust E.V."/>
            <person name="Green B.R."/>
            <person name="Van de Peer Y."/>
            <person name="Grigoriev I.V."/>
        </authorList>
    </citation>
    <scope>NUCLEOTIDE SEQUENCE [LARGE SCALE GENOMIC DNA]</scope>
    <source>
        <strain evidence="5 6">CCMP1335</strain>
    </source>
</reference>
<dbReference type="OMA" id="HEWEESQ"/>
<evidence type="ECO:0000313" key="5">
    <source>
        <dbReference type="EMBL" id="ACI64446.1"/>
    </source>
</evidence>
<dbReference type="PANTHER" id="PTHR45641:SF19">
    <property type="entry name" value="NEPHROCYSTIN-3"/>
    <property type="match status" value="1"/>
</dbReference>
<evidence type="ECO:0000313" key="6">
    <source>
        <dbReference type="Proteomes" id="UP000001449"/>
    </source>
</evidence>
<dbReference type="InParanoid" id="B5YME6"/>
<evidence type="ECO:0000256" key="1">
    <source>
        <dbReference type="ARBA" id="ARBA00022737"/>
    </source>
</evidence>
<sequence length="542" mass="61035">MAAVYSQHELSEDATLSSSSRKPKSLRKLFSKKLFTKSNNQAADRTDASTSRHYDFENSGREQPTSQSIEQGESLDQDWPVVEEREISALNDKGNEFFGKNEFDAALRMYSEALKLLKNSNIITDSGDRNEQAEENATKVLEMSLRSSKLVPQNSSHYYRASEVMADAMENIGLVLFKQKDYERASAMYGDALVARQKCIDLLTVRFKSQKGSKSKEAMAKYQEEKNACKVDLANTLFYTALLRERQGHVDEAFRACEDAILLRREVFPDLKTDAASLSLLSTIGRLYCHESVQRYEDALGYFHEVHRMKCELFGKRHLGVASSLNSIAFIYLNLGDYDKCVVISDRAIDIASNGRGLNKEMCVAWTNKGDAQEKLGQYVDAVASYEKVLDLQSACLSEDDIANAEVYEKMADSYLSMNDIQQATSSLEDAILVKIEALGDENEELAKSYRKLAECYEMTQDYSNSIKSHTRALRIFKHIGDKEGAAIEHNKMGGILKKSGDYNKAMEHYMASLWHSREAKLPSTNPIVADTIRNVASFQTN</sequence>
<dbReference type="EMBL" id="CP001160">
    <property type="protein sequence ID" value="ACI64446.1"/>
    <property type="molecule type" value="Genomic_DNA"/>
</dbReference>
<dbReference type="KEGG" id="tps:THAPS_23381"/>
<dbReference type="Pfam" id="PF13181">
    <property type="entry name" value="TPR_8"/>
    <property type="match status" value="1"/>
</dbReference>
<feature type="region of interest" description="Disordered" evidence="4">
    <location>
        <begin position="1"/>
        <end position="24"/>
    </location>
</feature>
<feature type="compositionally biased region" description="Basic and acidic residues" evidence="4">
    <location>
        <begin position="44"/>
        <end position="60"/>
    </location>
</feature>
<dbReference type="PaxDb" id="35128-Thaps23381"/>
<accession>B5YME6</accession>
<organism evidence="5 6">
    <name type="scientific">Thalassiosira pseudonana</name>
    <name type="common">Marine diatom</name>
    <name type="synonym">Cyclotella nana</name>
    <dbReference type="NCBI Taxonomy" id="35128"/>
    <lineage>
        <taxon>Eukaryota</taxon>
        <taxon>Sar</taxon>
        <taxon>Stramenopiles</taxon>
        <taxon>Ochrophyta</taxon>
        <taxon>Bacillariophyta</taxon>
        <taxon>Coscinodiscophyceae</taxon>
        <taxon>Thalassiosirophycidae</taxon>
        <taxon>Thalassiosirales</taxon>
        <taxon>Thalassiosiraceae</taxon>
        <taxon>Thalassiosira</taxon>
    </lineage>
</organism>
<name>B5YME6_THAPS</name>
<dbReference type="SUPFAM" id="SSF48452">
    <property type="entry name" value="TPR-like"/>
    <property type="match status" value="2"/>
</dbReference>
<proteinExistence type="predicted"/>
<keyword evidence="1" id="KW-0677">Repeat</keyword>
<dbReference type="STRING" id="35128.B5YME6"/>
<dbReference type="Gene3D" id="1.25.40.10">
    <property type="entry name" value="Tetratricopeptide repeat domain"/>
    <property type="match status" value="3"/>
</dbReference>
<dbReference type="PROSITE" id="PS50005">
    <property type="entry name" value="TPR"/>
    <property type="match status" value="1"/>
</dbReference>
<dbReference type="Pfam" id="PF13374">
    <property type="entry name" value="TPR_10"/>
    <property type="match status" value="1"/>
</dbReference>
<dbReference type="SMART" id="SM00028">
    <property type="entry name" value="TPR"/>
    <property type="match status" value="8"/>
</dbReference>
<dbReference type="HOGENOM" id="CLU_503020_0_0_1"/>
<dbReference type="InterPro" id="IPR019734">
    <property type="entry name" value="TPR_rpt"/>
</dbReference>
<evidence type="ECO:0000256" key="3">
    <source>
        <dbReference type="PROSITE-ProRule" id="PRU00339"/>
    </source>
</evidence>
<dbReference type="InterPro" id="IPR011990">
    <property type="entry name" value="TPR-like_helical_dom_sf"/>
</dbReference>
<feature type="region of interest" description="Disordered" evidence="4">
    <location>
        <begin position="37"/>
        <end position="78"/>
    </location>
</feature>